<evidence type="ECO:0000313" key="8">
    <source>
        <dbReference type="Proteomes" id="UP001597296"/>
    </source>
</evidence>
<accession>A0ABW5C774</accession>
<dbReference type="InterPro" id="IPR044068">
    <property type="entry name" value="CB"/>
</dbReference>
<evidence type="ECO:0000256" key="4">
    <source>
        <dbReference type="PROSITE-ProRule" id="PRU01248"/>
    </source>
</evidence>
<gene>
    <name evidence="7" type="ORF">ACFSNB_05050</name>
</gene>
<dbReference type="InterPro" id="IPR002104">
    <property type="entry name" value="Integrase_catalytic"/>
</dbReference>
<reference evidence="8" key="1">
    <citation type="journal article" date="2019" name="Int. J. Syst. Evol. Microbiol.">
        <title>The Global Catalogue of Microorganisms (GCM) 10K type strain sequencing project: providing services to taxonomists for standard genome sequencing and annotation.</title>
        <authorList>
            <consortium name="The Broad Institute Genomics Platform"/>
            <consortium name="The Broad Institute Genome Sequencing Center for Infectious Disease"/>
            <person name="Wu L."/>
            <person name="Ma J."/>
        </authorList>
    </citation>
    <scope>NUCLEOTIDE SEQUENCE [LARGE SCALE GENOMIC DNA]</scope>
    <source>
        <strain evidence="8">KCTC 15012</strain>
    </source>
</reference>
<dbReference type="InterPro" id="IPR013762">
    <property type="entry name" value="Integrase-like_cat_sf"/>
</dbReference>
<sequence length="414" mass="44142">MARAKASPLATKKARLALPVAKKPVFESLGGGTSVGYRRNASAGTWVVRKSDGKGGSTQRVIGLADDYEDADGERVLSWAQAQALALETAANEADVSPTNRMSVAAALDSYEADLAARRGDVGNVQRVRRHLSDRLAEKPVVELTAADLRKWRDDLLQTLAPATVNRTANGLRAALELAARHNDRISNGNAWRHGLAGLPDAEQARNVILSDAVVERIVQAAYRVSHAFGLLVEVAAVTGSRYSQIAGLLVGDILPGQRLNMPTSKKGKGTKKTLRRPLPIPAGLAVRLAEVAQGREEETSLLLKPSGAPWGKSDHSRLFARAVGAAGFSADEIAPYEPAEITLYALRHSSIVRSLLRGVPVRVVAVQHDTSVVMIERNYSAHIADHADALARHGLLDIDGGAKTGDVVSLRHG</sequence>
<evidence type="ECO:0000256" key="1">
    <source>
        <dbReference type="ARBA" id="ARBA00022908"/>
    </source>
</evidence>
<feature type="domain" description="Core-binding (CB)" evidence="6">
    <location>
        <begin position="102"/>
        <end position="180"/>
    </location>
</feature>
<feature type="domain" description="Tyr recombinase" evidence="5">
    <location>
        <begin position="205"/>
        <end position="393"/>
    </location>
</feature>
<keyword evidence="2 4" id="KW-0238">DNA-binding</keyword>
<evidence type="ECO:0000259" key="5">
    <source>
        <dbReference type="PROSITE" id="PS51898"/>
    </source>
</evidence>
<dbReference type="EMBL" id="JBHUIY010000006">
    <property type="protein sequence ID" value="MFD2233165.1"/>
    <property type="molecule type" value="Genomic_DNA"/>
</dbReference>
<keyword evidence="3" id="KW-0233">DNA recombination</keyword>
<protein>
    <submittedName>
        <fullName evidence="7">Tyrosine-type recombinase/integrase</fullName>
    </submittedName>
</protein>
<dbReference type="Gene3D" id="1.10.150.130">
    <property type="match status" value="1"/>
</dbReference>
<dbReference type="SUPFAM" id="SSF56349">
    <property type="entry name" value="DNA breaking-rejoining enzymes"/>
    <property type="match status" value="1"/>
</dbReference>
<evidence type="ECO:0000259" key="6">
    <source>
        <dbReference type="PROSITE" id="PS51900"/>
    </source>
</evidence>
<dbReference type="Gene3D" id="1.10.443.10">
    <property type="entry name" value="Intergrase catalytic core"/>
    <property type="match status" value="1"/>
</dbReference>
<dbReference type="PROSITE" id="PS51898">
    <property type="entry name" value="TYR_RECOMBINASE"/>
    <property type="match status" value="1"/>
</dbReference>
<dbReference type="Proteomes" id="UP001597296">
    <property type="component" value="Unassembled WGS sequence"/>
</dbReference>
<comment type="caution">
    <text evidence="7">The sequence shown here is derived from an EMBL/GenBank/DDBJ whole genome shotgun (WGS) entry which is preliminary data.</text>
</comment>
<dbReference type="PROSITE" id="PS51900">
    <property type="entry name" value="CB"/>
    <property type="match status" value="1"/>
</dbReference>
<proteinExistence type="predicted"/>
<dbReference type="RefSeq" id="WP_377314945.1">
    <property type="nucleotide sequence ID" value="NZ_JBHUIY010000006.1"/>
</dbReference>
<evidence type="ECO:0000256" key="2">
    <source>
        <dbReference type="ARBA" id="ARBA00023125"/>
    </source>
</evidence>
<dbReference type="InterPro" id="IPR010998">
    <property type="entry name" value="Integrase_recombinase_N"/>
</dbReference>
<keyword evidence="1" id="KW-0229">DNA integration</keyword>
<dbReference type="InterPro" id="IPR011010">
    <property type="entry name" value="DNA_brk_join_enz"/>
</dbReference>
<evidence type="ECO:0000256" key="3">
    <source>
        <dbReference type="ARBA" id="ARBA00023172"/>
    </source>
</evidence>
<keyword evidence="8" id="KW-1185">Reference proteome</keyword>
<organism evidence="7 8">
    <name type="scientific">Phaeospirillum tilakii</name>
    <dbReference type="NCBI Taxonomy" id="741673"/>
    <lineage>
        <taxon>Bacteria</taxon>
        <taxon>Pseudomonadati</taxon>
        <taxon>Pseudomonadota</taxon>
        <taxon>Alphaproteobacteria</taxon>
        <taxon>Rhodospirillales</taxon>
        <taxon>Rhodospirillaceae</taxon>
        <taxon>Phaeospirillum</taxon>
    </lineage>
</organism>
<name>A0ABW5C774_9PROT</name>
<evidence type="ECO:0000313" key="7">
    <source>
        <dbReference type="EMBL" id="MFD2233165.1"/>
    </source>
</evidence>